<evidence type="ECO:0000256" key="2">
    <source>
        <dbReference type="ARBA" id="ARBA00023242"/>
    </source>
</evidence>
<dbReference type="InterPro" id="IPR027417">
    <property type="entry name" value="P-loop_NTPase"/>
</dbReference>
<sequence>MYQQEYNQNYGQHGSYNQYDGHHGGHNSNLAENNSYAPRIVLDDHNSDLNFVVEPGGVTGSSLHQDGFEYMWAGARATHGVRTGKVCFEVRVLEKLPVTVPETETNPHVVRVGWSVDEANLQVGEDKLSYGYGGTGKVSVDNKFFDYGEPYSTNDTICCCIDLDSNPRVVLFTKNGKYLDVAFRLGAEASGKAFFPHITVKNMRLTVNFGQYEPYFPPLQGFSFISRLPPQCLQRGSAGPVSRSACEVIMMVGLPAAGKTVWAEKYARGHPEKKYCILGTNSIMDRMKVMGLTRKRNYHGRWDALIKQATDILNKTLKITELKNRNYILDQTNVYFNARRRKMNNFRECRRIAAVVINTNEVLKERALKREEEEGKVVPESAVMEMKANFVLPEVGEIFEEVWYIEEDKNNSERLVAEFQSEGKAFKENENKRKPNEDKSSSSDVKRYRNDQQGPSVPLPRGSQGQYPAHNDRGGFQGNYHARDGSSNVPGRVHPPGSQGVPGRPYNDFGPPLGHPRPGDQCRDYGGGPRKGYSNHWRPQGTYNSGPQNRGNGYGLSYRQQGSYGSSYGHNQGPSYVYSPYQPPSSGDARYNQSVPAYGQQYGPNYGSQNNPQLYPRDHGYYGGGGQVPQGGRTDQYRYGRGY</sequence>
<dbReference type="OrthoDB" id="445357at2759"/>
<dbReference type="InterPro" id="IPR001870">
    <property type="entry name" value="B30.2/SPRY"/>
</dbReference>
<dbReference type="SUPFAM" id="SSF49899">
    <property type="entry name" value="Concanavalin A-like lectins/glucanases"/>
    <property type="match status" value="1"/>
</dbReference>
<dbReference type="Gene3D" id="3.40.50.300">
    <property type="entry name" value="P-loop containing nucleotide triphosphate hydrolases"/>
    <property type="match status" value="1"/>
</dbReference>
<comment type="subcellular location">
    <subcellularLocation>
        <location evidence="1">Nucleus</location>
    </subcellularLocation>
</comment>
<feature type="region of interest" description="Disordered" evidence="3">
    <location>
        <begin position="426"/>
        <end position="643"/>
    </location>
</feature>
<dbReference type="PANTHER" id="PTHR12381:SF56">
    <property type="entry name" value="B30.2_SPRY DOMAIN-CONTAINING PROTEIN-RELATED"/>
    <property type="match status" value="1"/>
</dbReference>
<dbReference type="PANTHER" id="PTHR12381">
    <property type="entry name" value="HETEROGENEOUS NUCLEAR RIBONUCLEOPROTEIN U FAMILY MEMBER"/>
    <property type="match status" value="1"/>
</dbReference>
<dbReference type="PROSITE" id="PS50188">
    <property type="entry name" value="B302_SPRY"/>
    <property type="match status" value="1"/>
</dbReference>
<feature type="domain" description="B30.2/SPRY" evidence="4">
    <location>
        <begin position="20"/>
        <end position="214"/>
    </location>
</feature>
<proteinExistence type="predicted"/>
<dbReference type="Proteomes" id="UP000275408">
    <property type="component" value="Unassembled WGS sequence"/>
</dbReference>
<feature type="compositionally biased region" description="Polar residues" evidence="3">
    <location>
        <begin position="541"/>
        <end position="551"/>
    </location>
</feature>
<dbReference type="OMA" id="FFDYGEP"/>
<evidence type="ECO:0000256" key="1">
    <source>
        <dbReference type="ARBA" id="ARBA00004123"/>
    </source>
</evidence>
<dbReference type="GO" id="GO:0005634">
    <property type="term" value="C:nucleus"/>
    <property type="evidence" value="ECO:0007669"/>
    <property type="project" value="UniProtKB-SubCell"/>
</dbReference>
<gene>
    <name evidence="5" type="ORF">pdam_00022061</name>
</gene>
<feature type="compositionally biased region" description="Polar residues" evidence="3">
    <location>
        <begin position="1"/>
        <end position="18"/>
    </location>
</feature>
<comment type="caution">
    <text evidence="5">The sequence shown here is derived from an EMBL/GenBank/DDBJ whole genome shotgun (WGS) entry which is preliminary data.</text>
</comment>
<keyword evidence="2" id="KW-0539">Nucleus</keyword>
<dbReference type="InterPro" id="IPR003877">
    <property type="entry name" value="SPRY_dom"/>
</dbReference>
<feature type="region of interest" description="Disordered" evidence="3">
    <location>
        <begin position="1"/>
        <end position="32"/>
    </location>
</feature>
<dbReference type="Pfam" id="PF00622">
    <property type="entry name" value="SPRY"/>
    <property type="match status" value="1"/>
</dbReference>
<evidence type="ECO:0000259" key="4">
    <source>
        <dbReference type="PROSITE" id="PS50188"/>
    </source>
</evidence>
<reference evidence="5 6" key="1">
    <citation type="journal article" date="2018" name="Sci. Rep.">
        <title>Comparative analysis of the Pocillopora damicornis genome highlights role of immune system in coral evolution.</title>
        <authorList>
            <person name="Cunning R."/>
            <person name="Bay R.A."/>
            <person name="Gillette P."/>
            <person name="Baker A.C."/>
            <person name="Traylor-Knowles N."/>
        </authorList>
    </citation>
    <scope>NUCLEOTIDE SEQUENCE [LARGE SCALE GENOMIC DNA]</scope>
    <source>
        <strain evidence="5">RSMAS</strain>
        <tissue evidence="5">Whole animal</tissue>
    </source>
</reference>
<dbReference type="SUPFAM" id="SSF52540">
    <property type="entry name" value="P-loop containing nucleoside triphosphate hydrolases"/>
    <property type="match status" value="1"/>
</dbReference>
<dbReference type="CDD" id="cd12884">
    <property type="entry name" value="SPRY_hnRNP"/>
    <property type="match status" value="1"/>
</dbReference>
<dbReference type="Pfam" id="PF13671">
    <property type="entry name" value="AAA_33"/>
    <property type="match status" value="1"/>
</dbReference>
<dbReference type="GO" id="GO:0003723">
    <property type="term" value="F:RNA binding"/>
    <property type="evidence" value="ECO:0007669"/>
    <property type="project" value="TreeGrafter"/>
</dbReference>
<evidence type="ECO:0000256" key="3">
    <source>
        <dbReference type="SAM" id="MobiDB-lite"/>
    </source>
</evidence>
<evidence type="ECO:0000313" key="6">
    <source>
        <dbReference type="Proteomes" id="UP000275408"/>
    </source>
</evidence>
<keyword evidence="6" id="KW-1185">Reference proteome</keyword>
<accession>A0A3M6V5R1</accession>
<dbReference type="Gene3D" id="2.60.120.920">
    <property type="match status" value="1"/>
</dbReference>
<dbReference type="InterPro" id="IPR035778">
    <property type="entry name" value="SPRY_hnRNP_U"/>
</dbReference>
<feature type="compositionally biased region" description="Low complexity" evidence="3">
    <location>
        <begin position="555"/>
        <end position="586"/>
    </location>
</feature>
<feature type="compositionally biased region" description="Polar residues" evidence="3">
    <location>
        <begin position="602"/>
        <end position="613"/>
    </location>
</feature>
<dbReference type="InterPro" id="IPR043136">
    <property type="entry name" value="B30.2/SPRY_sf"/>
</dbReference>
<dbReference type="STRING" id="46731.A0A3M6V5R1"/>
<protein>
    <recommendedName>
        <fullName evidence="4">B30.2/SPRY domain-containing protein</fullName>
    </recommendedName>
</protein>
<organism evidence="5 6">
    <name type="scientific">Pocillopora damicornis</name>
    <name type="common">Cauliflower coral</name>
    <name type="synonym">Millepora damicornis</name>
    <dbReference type="NCBI Taxonomy" id="46731"/>
    <lineage>
        <taxon>Eukaryota</taxon>
        <taxon>Metazoa</taxon>
        <taxon>Cnidaria</taxon>
        <taxon>Anthozoa</taxon>
        <taxon>Hexacorallia</taxon>
        <taxon>Scleractinia</taxon>
        <taxon>Astrocoeniina</taxon>
        <taxon>Pocilloporidae</taxon>
        <taxon>Pocillopora</taxon>
    </lineage>
</organism>
<feature type="compositionally biased region" description="Basic and acidic residues" evidence="3">
    <location>
        <begin position="426"/>
        <end position="450"/>
    </location>
</feature>
<dbReference type="GO" id="GO:0000380">
    <property type="term" value="P:alternative mRNA splicing, via spliceosome"/>
    <property type="evidence" value="ECO:0007669"/>
    <property type="project" value="TreeGrafter"/>
</dbReference>
<dbReference type="SMART" id="SM00449">
    <property type="entry name" value="SPRY"/>
    <property type="match status" value="1"/>
</dbReference>
<dbReference type="AlphaFoldDB" id="A0A3M6V5R1"/>
<dbReference type="EMBL" id="RCHS01000064">
    <property type="protein sequence ID" value="RMX61286.1"/>
    <property type="molecule type" value="Genomic_DNA"/>
</dbReference>
<name>A0A3M6V5R1_POCDA</name>
<dbReference type="InterPro" id="IPR013320">
    <property type="entry name" value="ConA-like_dom_sf"/>
</dbReference>
<evidence type="ECO:0000313" key="5">
    <source>
        <dbReference type="EMBL" id="RMX61286.1"/>
    </source>
</evidence>